<protein>
    <submittedName>
        <fullName evidence="2">Uncharacterized protein</fullName>
    </submittedName>
</protein>
<organism evidence="2 3">
    <name type="scientific">Robbsia betulipollinis</name>
    <dbReference type="NCBI Taxonomy" id="2981849"/>
    <lineage>
        <taxon>Bacteria</taxon>
        <taxon>Pseudomonadati</taxon>
        <taxon>Pseudomonadota</taxon>
        <taxon>Betaproteobacteria</taxon>
        <taxon>Burkholderiales</taxon>
        <taxon>Burkholderiaceae</taxon>
        <taxon>Robbsia</taxon>
    </lineage>
</organism>
<evidence type="ECO:0000256" key="1">
    <source>
        <dbReference type="SAM" id="MobiDB-lite"/>
    </source>
</evidence>
<comment type="caution">
    <text evidence="2">The sequence shown here is derived from an EMBL/GenBank/DDBJ whole genome shotgun (WGS) entry which is preliminary data.</text>
</comment>
<gene>
    <name evidence="2" type="ORF">OVY01_13410</name>
</gene>
<feature type="region of interest" description="Disordered" evidence="1">
    <location>
        <begin position="167"/>
        <end position="211"/>
    </location>
</feature>
<dbReference type="EMBL" id="JAPMXC010000003">
    <property type="protein sequence ID" value="MCY0388216.1"/>
    <property type="molecule type" value="Genomic_DNA"/>
</dbReference>
<dbReference type="Proteomes" id="UP001082899">
    <property type="component" value="Unassembled WGS sequence"/>
</dbReference>
<evidence type="ECO:0000313" key="3">
    <source>
        <dbReference type="Proteomes" id="UP001082899"/>
    </source>
</evidence>
<accession>A0ABT3ZNU4</accession>
<dbReference type="RefSeq" id="WP_267848111.1">
    <property type="nucleotide sequence ID" value="NZ_JAPMXC010000003.1"/>
</dbReference>
<name>A0ABT3ZNU4_9BURK</name>
<keyword evidence="3" id="KW-1185">Reference proteome</keyword>
<sequence>MGDGRVAGLWVKLPNGVRTPMIVRRHGRHAIELALLYEKRSHGDTSAVDRAELVKRLKSVLTAETKGVFKTYSQITEVWKAAQENAEACHQRLADQLHWHASAGRTLREGLADEKELRDIVADPAWQRMQAKRAKRSSLGFTLPHDADAVSSPRRARDDMTKVIAAKFEDTPSEDARRTAPKASPDAGTAPWPPAAAWTRRGPLRPSPANRTVLLDIMPQTKF</sequence>
<feature type="compositionally biased region" description="Basic and acidic residues" evidence="1">
    <location>
        <begin position="167"/>
        <end position="178"/>
    </location>
</feature>
<proteinExistence type="predicted"/>
<feature type="compositionally biased region" description="Low complexity" evidence="1">
    <location>
        <begin position="187"/>
        <end position="201"/>
    </location>
</feature>
<reference evidence="2" key="1">
    <citation type="submission" date="2022-11" db="EMBL/GenBank/DDBJ databases">
        <title>Robbsia betulipollinis sp. nov., isolated from pollen of birch (Betula pendula).</title>
        <authorList>
            <person name="Shi H."/>
            <person name="Ambika Manirajan B."/>
            <person name="Ratering S."/>
            <person name="Geissler-Plaum R."/>
            <person name="Schnell S."/>
        </authorList>
    </citation>
    <scope>NUCLEOTIDE SEQUENCE</scope>
    <source>
        <strain evidence="2">Bb-Pol-6</strain>
    </source>
</reference>
<evidence type="ECO:0000313" key="2">
    <source>
        <dbReference type="EMBL" id="MCY0388216.1"/>
    </source>
</evidence>